<evidence type="ECO:0000256" key="1">
    <source>
        <dbReference type="SAM" id="MobiDB-lite"/>
    </source>
</evidence>
<name>A0ABP0S8T4_9DINO</name>
<evidence type="ECO:0000313" key="2">
    <source>
        <dbReference type="EMBL" id="CAK9108787.1"/>
    </source>
</evidence>
<dbReference type="Proteomes" id="UP001642484">
    <property type="component" value="Unassembled WGS sequence"/>
</dbReference>
<feature type="region of interest" description="Disordered" evidence="1">
    <location>
        <begin position="63"/>
        <end position="89"/>
    </location>
</feature>
<keyword evidence="3" id="KW-1185">Reference proteome</keyword>
<protein>
    <submittedName>
        <fullName evidence="2">Uncharacterized protein</fullName>
    </submittedName>
</protein>
<dbReference type="EMBL" id="CAXAMN010027139">
    <property type="protein sequence ID" value="CAK9108787.1"/>
    <property type="molecule type" value="Genomic_DNA"/>
</dbReference>
<gene>
    <name evidence="2" type="ORF">CCMP2556_LOCUS50667</name>
</gene>
<organism evidence="2 3">
    <name type="scientific">Durusdinium trenchii</name>
    <dbReference type="NCBI Taxonomy" id="1381693"/>
    <lineage>
        <taxon>Eukaryota</taxon>
        <taxon>Sar</taxon>
        <taxon>Alveolata</taxon>
        <taxon>Dinophyceae</taxon>
        <taxon>Suessiales</taxon>
        <taxon>Symbiodiniaceae</taxon>
        <taxon>Durusdinium</taxon>
    </lineage>
</organism>
<evidence type="ECO:0000313" key="3">
    <source>
        <dbReference type="Proteomes" id="UP001642484"/>
    </source>
</evidence>
<accession>A0ABP0S8T4</accession>
<comment type="caution">
    <text evidence="2">The sequence shown here is derived from an EMBL/GenBank/DDBJ whole genome shotgun (WGS) entry which is preliminary data.</text>
</comment>
<feature type="region of interest" description="Disordered" evidence="1">
    <location>
        <begin position="21"/>
        <end position="45"/>
    </location>
</feature>
<sequence length="123" mass="12827">MVISVFPEHQSLTAQVPLLPLAPSSARGGHRGAGCGGRGRGRSLVRKPGVAARRAAAIAAGPNKSVGVDSDASPELVSDSGEELEGSKVHTVPVMRHGEKSVSHERRRSIPCHCFPKFWASAG</sequence>
<reference evidence="2 3" key="1">
    <citation type="submission" date="2024-02" db="EMBL/GenBank/DDBJ databases">
        <authorList>
            <person name="Chen Y."/>
            <person name="Shah S."/>
            <person name="Dougan E. K."/>
            <person name="Thang M."/>
            <person name="Chan C."/>
        </authorList>
    </citation>
    <scope>NUCLEOTIDE SEQUENCE [LARGE SCALE GENOMIC DNA]</scope>
</reference>
<proteinExistence type="predicted"/>